<feature type="compositionally biased region" description="Low complexity" evidence="4">
    <location>
        <begin position="442"/>
        <end position="480"/>
    </location>
</feature>
<comment type="caution">
    <text evidence="6">The sequence shown here is derived from an EMBL/GenBank/DDBJ whole genome shotgun (WGS) entry which is preliminary data.</text>
</comment>
<evidence type="ECO:0000313" key="7">
    <source>
        <dbReference type="Proteomes" id="UP001209570"/>
    </source>
</evidence>
<feature type="domain" description="EF-hand" evidence="5">
    <location>
        <begin position="98"/>
        <end position="133"/>
    </location>
</feature>
<feature type="compositionally biased region" description="Acidic residues" evidence="4">
    <location>
        <begin position="289"/>
        <end position="302"/>
    </location>
</feature>
<dbReference type="InterPro" id="IPR018247">
    <property type="entry name" value="EF_Hand_1_Ca_BS"/>
</dbReference>
<accession>A0AAD5Q4R5</accession>
<dbReference type="SMART" id="SM00054">
    <property type="entry name" value="EFh"/>
    <property type="match status" value="2"/>
</dbReference>
<feature type="compositionally biased region" description="Basic and acidic residues" evidence="4">
    <location>
        <begin position="580"/>
        <end position="593"/>
    </location>
</feature>
<evidence type="ECO:0000256" key="4">
    <source>
        <dbReference type="SAM" id="MobiDB-lite"/>
    </source>
</evidence>
<dbReference type="PROSITE" id="PS00018">
    <property type="entry name" value="EF_HAND_1"/>
    <property type="match status" value="2"/>
</dbReference>
<evidence type="ECO:0000256" key="3">
    <source>
        <dbReference type="ARBA" id="ARBA00022837"/>
    </source>
</evidence>
<dbReference type="PROSITE" id="PS50222">
    <property type="entry name" value="EF_HAND_2"/>
    <property type="match status" value="2"/>
</dbReference>
<dbReference type="PANTHER" id="PTHR34524:SF6">
    <property type="entry name" value="CALCYPHOSINE LIKE"/>
    <property type="match status" value="1"/>
</dbReference>
<feature type="compositionally biased region" description="Polar residues" evidence="4">
    <location>
        <begin position="533"/>
        <end position="543"/>
    </location>
</feature>
<dbReference type="Proteomes" id="UP001209570">
    <property type="component" value="Unassembled WGS sequence"/>
</dbReference>
<keyword evidence="2" id="KW-0677">Repeat</keyword>
<keyword evidence="1" id="KW-0479">Metal-binding</keyword>
<dbReference type="GO" id="GO:0005509">
    <property type="term" value="F:calcium ion binding"/>
    <property type="evidence" value="ECO:0007669"/>
    <property type="project" value="InterPro"/>
</dbReference>
<feature type="region of interest" description="Disordered" evidence="4">
    <location>
        <begin position="442"/>
        <end position="487"/>
    </location>
</feature>
<proteinExistence type="predicted"/>
<feature type="compositionally biased region" description="Basic and acidic residues" evidence="4">
    <location>
        <begin position="303"/>
        <end position="339"/>
    </location>
</feature>
<reference evidence="6" key="1">
    <citation type="submission" date="2021-12" db="EMBL/GenBank/DDBJ databases">
        <title>Prjna785345.</title>
        <authorList>
            <person name="Rujirawat T."/>
            <person name="Krajaejun T."/>
        </authorList>
    </citation>
    <scope>NUCLEOTIDE SEQUENCE</scope>
    <source>
        <strain evidence="6">Pi057C3</strain>
    </source>
</reference>
<name>A0AAD5Q4R5_PYTIN</name>
<evidence type="ECO:0000256" key="1">
    <source>
        <dbReference type="ARBA" id="ARBA00022723"/>
    </source>
</evidence>
<dbReference type="Gene3D" id="1.10.238.10">
    <property type="entry name" value="EF-hand"/>
    <property type="match status" value="2"/>
</dbReference>
<organism evidence="6 7">
    <name type="scientific">Pythium insidiosum</name>
    <name type="common">Pythiosis disease agent</name>
    <dbReference type="NCBI Taxonomy" id="114742"/>
    <lineage>
        <taxon>Eukaryota</taxon>
        <taxon>Sar</taxon>
        <taxon>Stramenopiles</taxon>
        <taxon>Oomycota</taxon>
        <taxon>Peronosporomycetes</taxon>
        <taxon>Pythiales</taxon>
        <taxon>Pythiaceae</taxon>
        <taxon>Pythium</taxon>
    </lineage>
</organism>
<feature type="domain" description="EF-hand" evidence="5">
    <location>
        <begin position="238"/>
        <end position="273"/>
    </location>
</feature>
<evidence type="ECO:0000313" key="6">
    <source>
        <dbReference type="EMBL" id="KAJ0397478.1"/>
    </source>
</evidence>
<feature type="region of interest" description="Disordered" evidence="4">
    <location>
        <begin position="501"/>
        <end position="605"/>
    </location>
</feature>
<dbReference type="InterPro" id="IPR002048">
    <property type="entry name" value="EF_hand_dom"/>
</dbReference>
<feature type="compositionally biased region" description="Polar residues" evidence="4">
    <location>
        <begin position="374"/>
        <end position="385"/>
    </location>
</feature>
<dbReference type="PANTHER" id="PTHR34524">
    <property type="entry name" value="CALCYPHOSIN"/>
    <property type="match status" value="1"/>
</dbReference>
<dbReference type="EMBL" id="JAKCXM010000250">
    <property type="protein sequence ID" value="KAJ0397478.1"/>
    <property type="molecule type" value="Genomic_DNA"/>
</dbReference>
<evidence type="ECO:0000259" key="5">
    <source>
        <dbReference type="PROSITE" id="PS50222"/>
    </source>
</evidence>
<dbReference type="AlphaFoldDB" id="A0AAD5Q4R5"/>
<feature type="region of interest" description="Disordered" evidence="4">
    <location>
        <begin position="289"/>
        <end position="385"/>
    </location>
</feature>
<protein>
    <recommendedName>
        <fullName evidence="5">EF-hand domain-containing protein</fullName>
    </recommendedName>
</protein>
<dbReference type="CDD" id="cd00051">
    <property type="entry name" value="EFh"/>
    <property type="match status" value="2"/>
</dbReference>
<keyword evidence="3" id="KW-0106">Calcium</keyword>
<dbReference type="InterPro" id="IPR051581">
    <property type="entry name" value="Ca-bind"/>
</dbReference>
<dbReference type="InterPro" id="IPR011992">
    <property type="entry name" value="EF-hand-dom_pair"/>
</dbReference>
<feature type="region of interest" description="Disordered" evidence="4">
    <location>
        <begin position="1"/>
        <end position="22"/>
    </location>
</feature>
<dbReference type="SUPFAM" id="SSF47473">
    <property type="entry name" value="EF-hand"/>
    <property type="match status" value="1"/>
</dbReference>
<keyword evidence="7" id="KW-1185">Reference proteome</keyword>
<evidence type="ECO:0000256" key="2">
    <source>
        <dbReference type="ARBA" id="ARBA00022737"/>
    </source>
</evidence>
<dbReference type="Pfam" id="PF13499">
    <property type="entry name" value="EF-hand_7"/>
    <property type="match status" value="1"/>
</dbReference>
<gene>
    <name evidence="6" type="ORF">P43SY_006162</name>
</gene>
<sequence length="605" mass="68568">MKGSMLKKSTRKNNARQSPSKVLFQDPVGHELPLSLQQFRWNVDKVERKLQEKIQEKTKIAGNFVYQQAYRLLECTRGEGIDFQSFKEQLRIKFGIILEDAELQLLFDKYDEDRNGTIDLNEFIRRVLPPDYNYGRQWFEVSQQQSDERQAALKRESRHEFLMGMGVVRDDNINNTGKAANWTLEDLMRHIQMKVVQKTPSGDDQYRRAFKMLRCGRDQGIRMKELRNNLKTKFGIFISEKQMKDLFSQFDADGSGEIDLQEFLQWVEPPAYPRNSKVPNGIWTADFTDEEEDEEDAEEHDQADERSVTVDHRGKHAEMASGDADNRGFADHDSSDPSNRRMGIPPSGKLKKERPMSANPKKTAMLRQRREQQQPKMTSSTSQLLERQPRDAIRFDGKGHHSVSKATQTRRMSMSLADIHARSHLDQHAGVKHHTDADVESILSGSSTSSGIRPRSAGSVASSRPSSATASVASSVRSASYMKRPSTPQYLRQKCLESRLAGAASTGKDHHHFHDGPNGTILKKRASVGPTVQFDSSAKTSKQVAKAPQTRRHTTDGNRNAGPPQEDTLGEPRVVRVHPKQHDVRPFSHEGKVLRRSKTSSAGCR</sequence>
<dbReference type="Pfam" id="PF13833">
    <property type="entry name" value="EF-hand_8"/>
    <property type="match status" value="1"/>
</dbReference>